<evidence type="ECO:0000256" key="2">
    <source>
        <dbReference type="ARBA" id="ARBA00022525"/>
    </source>
</evidence>
<dbReference type="STRING" id="1453999.AW06_002713"/>
<accession>A0A080M5K1</accession>
<dbReference type="GO" id="GO:0005509">
    <property type="term" value="F:calcium ion binding"/>
    <property type="evidence" value="ECO:0007669"/>
    <property type="project" value="InterPro"/>
</dbReference>
<evidence type="ECO:0000313" key="4">
    <source>
        <dbReference type="Proteomes" id="UP000021315"/>
    </source>
</evidence>
<proteinExistence type="predicted"/>
<dbReference type="Pfam" id="PF00353">
    <property type="entry name" value="HemolysinCabind"/>
    <property type="match status" value="1"/>
</dbReference>
<sequence>MANLSFSTTNWAAWFATPNQLAQQLSQSMTRAIVLLEDLEINSESLTPTTYAAQFDNQGTLNMSGQGFDTDVWVIDEIRYSEPDPSGNTFTFAGNLHFENDGESIFGTLSNLSFRFFDLEMSAAGSLGFDTSGKGSGSYNRIMYRQSGWTFESAGNVSYQGFQASGTLDYLTVTSPQGDRFSVSNSAKLTAPILNGIQSTGKGMGFFLSESFLDGNDTLTASERNDGFSGYAGNDVLLGGDGHDTLTGGAGNDTLDGGSGVDSAMFSGKIAQYSWTTTGDVLRVQANAGSDGMDTLSGIERLGFADQSLAFDVAAGNAGTTARILGVVFGPSFVTNKTYAGIALSLLDGGMSSDDLIALALRVKLGEHYSNAAEVEALYQNLFGHAPTTAEVTFWSTAINTGQFSQVSLAKAAANLDINAVNIDLVGLMQTGLGYLPFT</sequence>
<dbReference type="PANTHER" id="PTHR38340:SF1">
    <property type="entry name" value="S-LAYER PROTEIN"/>
    <property type="match status" value="1"/>
</dbReference>
<dbReference type="EMBL" id="JDST02000059">
    <property type="protein sequence ID" value="KFB76291.1"/>
    <property type="molecule type" value="Genomic_DNA"/>
</dbReference>
<reference evidence="3" key="1">
    <citation type="submission" date="2014-02" db="EMBL/GenBank/DDBJ databases">
        <title>Expanding our view of genomic diversity in Candidatus Accumulibacter clades.</title>
        <authorList>
            <person name="Skennerton C.T."/>
            <person name="Barr J.J."/>
            <person name="Slater F.R."/>
            <person name="Bond P.L."/>
            <person name="Tyson G.W."/>
        </authorList>
    </citation>
    <scope>NUCLEOTIDE SEQUENCE [LARGE SCALE GENOMIC DNA]</scope>
</reference>
<keyword evidence="4" id="KW-1185">Reference proteome</keyword>
<organism evidence="3 4">
    <name type="scientific">Candidatus Accumulibacter cognatus</name>
    <dbReference type="NCBI Taxonomy" id="2954383"/>
    <lineage>
        <taxon>Bacteria</taxon>
        <taxon>Pseudomonadati</taxon>
        <taxon>Pseudomonadota</taxon>
        <taxon>Betaproteobacteria</taxon>
        <taxon>Candidatus Accumulibacter</taxon>
    </lineage>
</organism>
<dbReference type="AlphaFoldDB" id="A0A080M5K1"/>
<keyword evidence="2" id="KW-0964">Secreted</keyword>
<dbReference type="PANTHER" id="PTHR38340">
    <property type="entry name" value="S-LAYER PROTEIN"/>
    <property type="match status" value="1"/>
</dbReference>
<dbReference type="PRINTS" id="PR00313">
    <property type="entry name" value="CABNDNGRPT"/>
</dbReference>
<dbReference type="RefSeq" id="WP_138677229.1">
    <property type="nucleotide sequence ID" value="NZ_JDST02000059.1"/>
</dbReference>
<dbReference type="InterPro" id="IPR050557">
    <property type="entry name" value="RTX_toxin/Mannuronan_C5-epim"/>
</dbReference>
<gene>
    <name evidence="3" type="primary">hlyA</name>
    <name evidence="3" type="ORF">AW06_002713</name>
</gene>
<dbReference type="InterPro" id="IPR018511">
    <property type="entry name" value="Hemolysin-typ_Ca-bd_CS"/>
</dbReference>
<dbReference type="SUPFAM" id="SSF51120">
    <property type="entry name" value="beta-Roll"/>
    <property type="match status" value="1"/>
</dbReference>
<evidence type="ECO:0000256" key="1">
    <source>
        <dbReference type="ARBA" id="ARBA00004613"/>
    </source>
</evidence>
<protein>
    <submittedName>
        <fullName evidence="3">Hemolysin, chromosomal</fullName>
    </submittedName>
</protein>
<dbReference type="Gene3D" id="2.150.10.10">
    <property type="entry name" value="Serralysin-like metalloprotease, C-terminal"/>
    <property type="match status" value="1"/>
</dbReference>
<name>A0A080M5K1_9PROT</name>
<dbReference type="InterPro" id="IPR011049">
    <property type="entry name" value="Serralysin-like_metalloprot_C"/>
</dbReference>
<evidence type="ECO:0000313" key="3">
    <source>
        <dbReference type="EMBL" id="KFB76291.1"/>
    </source>
</evidence>
<dbReference type="GO" id="GO:0005576">
    <property type="term" value="C:extracellular region"/>
    <property type="evidence" value="ECO:0007669"/>
    <property type="project" value="UniProtKB-SubCell"/>
</dbReference>
<comment type="subcellular location">
    <subcellularLocation>
        <location evidence="1">Secreted</location>
    </subcellularLocation>
</comment>
<dbReference type="InterPro" id="IPR001343">
    <property type="entry name" value="Hemolysn_Ca-bd"/>
</dbReference>
<comment type="caution">
    <text evidence="3">The sequence shown here is derived from an EMBL/GenBank/DDBJ whole genome shotgun (WGS) entry which is preliminary data.</text>
</comment>
<dbReference type="PROSITE" id="PS00330">
    <property type="entry name" value="HEMOLYSIN_CALCIUM"/>
    <property type="match status" value="2"/>
</dbReference>
<dbReference type="Proteomes" id="UP000021315">
    <property type="component" value="Unassembled WGS sequence"/>
</dbReference>